<dbReference type="GO" id="GO:0008270">
    <property type="term" value="F:zinc ion binding"/>
    <property type="evidence" value="ECO:0007669"/>
    <property type="project" value="InterPro"/>
</dbReference>
<dbReference type="EMBL" id="KZ824772">
    <property type="protein sequence ID" value="RAH86607.1"/>
    <property type="molecule type" value="Genomic_DNA"/>
</dbReference>
<dbReference type="GO" id="GO:0006351">
    <property type="term" value="P:DNA-templated transcription"/>
    <property type="evidence" value="ECO:0007669"/>
    <property type="project" value="InterPro"/>
</dbReference>
<gene>
    <name evidence="8" type="ORF">BO86DRAFT_395230</name>
</gene>
<protein>
    <recommendedName>
        <fullName evidence="7">Xylanolytic transcriptional activator regulatory domain-containing protein</fullName>
    </recommendedName>
</protein>
<evidence type="ECO:0000259" key="7">
    <source>
        <dbReference type="SMART" id="SM00906"/>
    </source>
</evidence>
<dbReference type="AlphaFoldDB" id="A0A8T8XE71"/>
<dbReference type="GO" id="GO:0005634">
    <property type="term" value="C:nucleus"/>
    <property type="evidence" value="ECO:0007669"/>
    <property type="project" value="UniProtKB-SubCell"/>
</dbReference>
<evidence type="ECO:0000256" key="4">
    <source>
        <dbReference type="ARBA" id="ARBA00023125"/>
    </source>
</evidence>
<keyword evidence="4" id="KW-0238">DNA-binding</keyword>
<dbReference type="PANTHER" id="PTHR46910">
    <property type="entry name" value="TRANSCRIPTION FACTOR PDR1"/>
    <property type="match status" value="1"/>
</dbReference>
<keyword evidence="9" id="KW-1185">Reference proteome</keyword>
<dbReference type="GeneID" id="37176980"/>
<accession>A0A8T8XE71</accession>
<dbReference type="GO" id="GO:0003677">
    <property type="term" value="F:DNA binding"/>
    <property type="evidence" value="ECO:0007669"/>
    <property type="project" value="UniProtKB-KW"/>
</dbReference>
<dbReference type="Pfam" id="PF04082">
    <property type="entry name" value="Fungal_trans"/>
    <property type="match status" value="1"/>
</dbReference>
<keyword evidence="2" id="KW-0479">Metal-binding</keyword>
<feature type="domain" description="Xylanolytic transcriptional activator regulatory" evidence="7">
    <location>
        <begin position="80"/>
        <end position="152"/>
    </location>
</feature>
<evidence type="ECO:0000313" key="9">
    <source>
        <dbReference type="Proteomes" id="UP000249497"/>
    </source>
</evidence>
<dbReference type="InterPro" id="IPR007219">
    <property type="entry name" value="XnlR_reg_dom"/>
</dbReference>
<dbReference type="PANTHER" id="PTHR46910:SF3">
    <property type="entry name" value="HALOTOLERANCE PROTEIN 9-RELATED"/>
    <property type="match status" value="1"/>
</dbReference>
<dbReference type="CDD" id="cd12148">
    <property type="entry name" value="fungal_TF_MHR"/>
    <property type="match status" value="1"/>
</dbReference>
<name>A0A8T8XE71_ASPJA</name>
<keyword evidence="5" id="KW-0804">Transcription</keyword>
<evidence type="ECO:0000256" key="6">
    <source>
        <dbReference type="ARBA" id="ARBA00023242"/>
    </source>
</evidence>
<evidence type="ECO:0000256" key="3">
    <source>
        <dbReference type="ARBA" id="ARBA00023015"/>
    </source>
</evidence>
<dbReference type="SMART" id="SM00906">
    <property type="entry name" value="Fungal_trans"/>
    <property type="match status" value="1"/>
</dbReference>
<sequence length="415" mass="45975">MQGIPRKGRSFVPSEANQFNPLVAPPSGSDALALTNSWAEYFAQSVDIPLSVITEPTLQMVHILLLKALYAQQVMRPNEAYLHLGYAVRAALALGINRAPVVNGYGSSLHHLKMTVWLTFAFERVTALLVGGPFCLRDEQIDAPYPQDQPLPRAEFPATVGVGDLSSQLAIDRNAFVRVLADIGKLADGILTRIYPLGTLSAAEQYLVESNMQELDARLLAMAAQLPDYLNILDEDSSVGEGWQEIQCLHLGLLYHTMRMLIHRSVVVFTTFFGSNCETQQHAPGVIRLQESIDISTRSARNIIRFAQESLGTRQPDTRSDRSLASYLVAACITLLYQVLDPATAIAYAKETFAVVEQAMHCLDNMNHLGPRTGKIVSSDILRIAKGGFFSLDREDPLDRSLINEFPWLEYVNIF</sequence>
<evidence type="ECO:0000256" key="5">
    <source>
        <dbReference type="ARBA" id="ARBA00023163"/>
    </source>
</evidence>
<dbReference type="RefSeq" id="XP_025532501.1">
    <property type="nucleotide sequence ID" value="XM_025673288.1"/>
</dbReference>
<keyword evidence="3" id="KW-0805">Transcription regulation</keyword>
<organism evidence="8 9">
    <name type="scientific">Aspergillus japonicus CBS 114.51</name>
    <dbReference type="NCBI Taxonomy" id="1448312"/>
    <lineage>
        <taxon>Eukaryota</taxon>
        <taxon>Fungi</taxon>
        <taxon>Dikarya</taxon>
        <taxon>Ascomycota</taxon>
        <taxon>Pezizomycotina</taxon>
        <taxon>Eurotiomycetes</taxon>
        <taxon>Eurotiomycetidae</taxon>
        <taxon>Eurotiales</taxon>
        <taxon>Aspergillaceae</taxon>
        <taxon>Aspergillus</taxon>
        <taxon>Aspergillus subgen. Circumdati</taxon>
    </lineage>
</organism>
<evidence type="ECO:0000313" key="8">
    <source>
        <dbReference type="EMBL" id="RAH86607.1"/>
    </source>
</evidence>
<evidence type="ECO:0000256" key="2">
    <source>
        <dbReference type="ARBA" id="ARBA00022723"/>
    </source>
</evidence>
<reference evidence="8 9" key="1">
    <citation type="submission" date="2018-02" db="EMBL/GenBank/DDBJ databases">
        <title>The genomes of Aspergillus section Nigri reveals drivers in fungal speciation.</title>
        <authorList>
            <consortium name="DOE Joint Genome Institute"/>
            <person name="Vesth T.C."/>
            <person name="Nybo J."/>
            <person name="Theobald S."/>
            <person name="Brandl J."/>
            <person name="Frisvad J.C."/>
            <person name="Nielsen K.F."/>
            <person name="Lyhne E.K."/>
            <person name="Kogle M.E."/>
            <person name="Kuo A."/>
            <person name="Riley R."/>
            <person name="Clum A."/>
            <person name="Nolan M."/>
            <person name="Lipzen A."/>
            <person name="Salamov A."/>
            <person name="Henrissat B."/>
            <person name="Wiebenga A."/>
            <person name="De vries R.P."/>
            <person name="Grigoriev I.V."/>
            <person name="Mortensen U.H."/>
            <person name="Andersen M.R."/>
            <person name="Baker S.E."/>
        </authorList>
    </citation>
    <scope>NUCLEOTIDE SEQUENCE [LARGE SCALE GENOMIC DNA]</scope>
    <source>
        <strain evidence="8 9">CBS 114.51</strain>
    </source>
</reference>
<keyword evidence="6" id="KW-0539">Nucleus</keyword>
<dbReference type="InterPro" id="IPR050987">
    <property type="entry name" value="AtrR-like"/>
</dbReference>
<proteinExistence type="predicted"/>
<comment type="subcellular location">
    <subcellularLocation>
        <location evidence="1">Nucleus</location>
    </subcellularLocation>
</comment>
<dbReference type="Proteomes" id="UP000249497">
    <property type="component" value="Unassembled WGS sequence"/>
</dbReference>
<dbReference type="GO" id="GO:0003700">
    <property type="term" value="F:DNA-binding transcription factor activity"/>
    <property type="evidence" value="ECO:0007669"/>
    <property type="project" value="InterPro"/>
</dbReference>
<dbReference type="OrthoDB" id="4487189at2759"/>
<evidence type="ECO:0000256" key="1">
    <source>
        <dbReference type="ARBA" id="ARBA00004123"/>
    </source>
</evidence>